<sequence length="218" mass="25178">MSSKEQKKLIDTENEAESVGGPSIFNTMCLNYMSYMGYGDVCKQFSEEISSSGETIPILERRTKIRSLIEQGEIDSVITEINDIDIEIIDKNYYVYYILMQHKAYEKASLIDFDSDSKYNQILDVLDYVKNELGQLVKDHEDLSPHLEDFLEYLVFNSSNIKIIEKRSQLADTLNRLILKKCGIEQNELEQIVKGILSEEQSLSKTNKFTDFKDIILD</sequence>
<evidence type="ECO:0000259" key="1">
    <source>
        <dbReference type="PROSITE" id="PS50897"/>
    </source>
</evidence>
<dbReference type="SMART" id="SM00757">
    <property type="entry name" value="CRA"/>
    <property type="match status" value="1"/>
</dbReference>
<name>A0A9P6KZX4_9MICR</name>
<reference evidence="2 3" key="1">
    <citation type="journal article" date="2020" name="Genome Biol. Evol.">
        <title>Comparative genomics of strictly vertically transmitted, feminizing microsporidia endosymbionts of amphipod crustaceans.</title>
        <authorList>
            <person name="Cormier A."/>
            <person name="Chebbi M.A."/>
            <person name="Giraud I."/>
            <person name="Wattier R."/>
            <person name="Teixeira M."/>
            <person name="Gilbert C."/>
            <person name="Rigaud T."/>
            <person name="Cordaux R."/>
        </authorList>
    </citation>
    <scope>NUCLEOTIDE SEQUENCE [LARGE SCALE GENOMIC DNA]</scope>
    <source>
        <strain evidence="2 3">Ou3-Ou53</strain>
    </source>
</reference>
<dbReference type="PROSITE" id="PS50897">
    <property type="entry name" value="CTLH"/>
    <property type="match status" value="1"/>
</dbReference>
<dbReference type="Pfam" id="PF10607">
    <property type="entry name" value="CTLH"/>
    <property type="match status" value="1"/>
</dbReference>
<proteinExistence type="predicted"/>
<accession>A0A9P6KZX4</accession>
<dbReference type="AlphaFoldDB" id="A0A9P6KZX4"/>
<evidence type="ECO:0000313" key="3">
    <source>
        <dbReference type="Proteomes" id="UP000740883"/>
    </source>
</evidence>
<dbReference type="OrthoDB" id="2415936at2759"/>
<keyword evidence="3" id="KW-1185">Reference proteome</keyword>
<dbReference type="InterPro" id="IPR024964">
    <property type="entry name" value="CTLH/CRA"/>
</dbReference>
<comment type="caution">
    <text evidence="2">The sequence shown here is derived from an EMBL/GenBank/DDBJ whole genome shotgun (WGS) entry which is preliminary data.</text>
</comment>
<dbReference type="EMBL" id="SBJO01000023">
    <property type="protein sequence ID" value="KAF9764430.1"/>
    <property type="molecule type" value="Genomic_DNA"/>
</dbReference>
<evidence type="ECO:0000313" key="2">
    <source>
        <dbReference type="EMBL" id="KAF9764430.1"/>
    </source>
</evidence>
<dbReference type="InterPro" id="IPR013144">
    <property type="entry name" value="CRA_dom"/>
</dbReference>
<feature type="domain" description="CTLH" evidence="1">
    <location>
        <begin position="58"/>
        <end position="115"/>
    </location>
</feature>
<dbReference type="Proteomes" id="UP000740883">
    <property type="component" value="Unassembled WGS sequence"/>
</dbReference>
<gene>
    <name evidence="2" type="ORF">NGRA_0578</name>
</gene>
<protein>
    <submittedName>
        <fullName evidence="2">Glucose-induced degradation protein 8 like protein</fullName>
    </submittedName>
</protein>
<dbReference type="InterPro" id="IPR006595">
    <property type="entry name" value="CTLH_C"/>
</dbReference>
<organism evidence="2 3">
    <name type="scientific">Nosema granulosis</name>
    <dbReference type="NCBI Taxonomy" id="83296"/>
    <lineage>
        <taxon>Eukaryota</taxon>
        <taxon>Fungi</taxon>
        <taxon>Fungi incertae sedis</taxon>
        <taxon>Microsporidia</taxon>
        <taxon>Nosematidae</taxon>
        <taxon>Nosema</taxon>
    </lineage>
</organism>